<evidence type="ECO:0000313" key="1">
    <source>
        <dbReference type="EMBL" id="CAB3389462.1"/>
    </source>
</evidence>
<name>A0ACA8Z4T2_9BACL</name>
<keyword evidence="2" id="KW-1185">Reference proteome</keyword>
<reference evidence="1" key="1">
    <citation type="submission" date="2020-04" db="EMBL/GenBank/DDBJ databases">
        <authorList>
            <person name="Hogendoorn C."/>
        </authorList>
    </citation>
    <scope>NUCLEOTIDE SEQUENCE</scope>
    <source>
        <strain evidence="1">FAVT5</strain>
    </source>
</reference>
<keyword evidence="1" id="KW-0436">Ligase</keyword>
<accession>A0ACA8Z4T2</accession>
<proteinExistence type="predicted"/>
<protein>
    <submittedName>
        <fullName evidence="1">GMP synthetase</fullName>
        <ecNumber evidence="1">6.3.5.2</ecNumber>
    </submittedName>
</protein>
<organism evidence="1 2">
    <name type="scientific">Kyrpidia spormannii</name>
    <dbReference type="NCBI Taxonomy" id="2055160"/>
    <lineage>
        <taxon>Bacteria</taxon>
        <taxon>Bacillati</taxon>
        <taxon>Bacillota</taxon>
        <taxon>Bacilli</taxon>
        <taxon>Bacillales</taxon>
        <taxon>Alicyclobacillaceae</taxon>
        <taxon>Kyrpidia</taxon>
    </lineage>
</organism>
<dbReference type="Proteomes" id="UP000501793">
    <property type="component" value="Chromosome"/>
</dbReference>
<gene>
    <name evidence="1" type="primary">guaA</name>
    <name evidence="1" type="ORF">FAVT5_0292</name>
</gene>
<dbReference type="EC" id="6.3.5.2" evidence="1"/>
<evidence type="ECO:0000313" key="2">
    <source>
        <dbReference type="Proteomes" id="UP000501793"/>
    </source>
</evidence>
<sequence>MQPHEWIAVLDFGGQYNQLIARRVRELKVYSELLPPDVNLDELRRRRPRGIIFSGGPNSVYAPGAPTVDPRIYEWGIPVLGICYGMQLMAAHFSAAVDRAAAGEYGKALLERVPGSGSVSPGIAGRGADTAGIQPDLLDGLPARQTVWMSHGDVVTAPPEGFVVEGRTDRCPVAVMHHLEKPLYAVQFHPEVQHTEFGQDILRRFVYDICGCTGGWTMSSYAREAVEEIRRQVGDGQVLCALSGGVDSAVAAVLVHRAVGDRLTCVFVDHGLLRKGEADRVMEAFARGFGMKIVRVDAGRRFLARLGGVRDPEQKRKIIGEEFIRVFEEEADRLGKFDFLAQGTLYTDIIESGTKTAATIKSHHNVGGLPERMSFRLIEPLNTLFKDEVRALGTELGIPEDIVWRQPFPGPGLAIRILGEVTQERLSILREADAVVREEIRKAGLHREIWQYFAVLPDVRSVGVMGDERTYAYTIAIRAVTSRDGMTADFARIPYEVLERLSGRIVAEVPQVNRVVYDITSKPPATIEWE</sequence>
<dbReference type="EMBL" id="LR792684">
    <property type="protein sequence ID" value="CAB3389462.1"/>
    <property type="molecule type" value="Genomic_DNA"/>
</dbReference>